<dbReference type="EMBL" id="ASQP01000026">
    <property type="protein sequence ID" value="OMI41265.1"/>
    <property type="molecule type" value="Genomic_DNA"/>
</dbReference>
<accession>A0A1R1SSM1</accession>
<evidence type="ECO:0000313" key="3">
    <source>
        <dbReference type="Proteomes" id="UP000186168"/>
    </source>
</evidence>
<name>A0A1R1SSM1_9ACTN</name>
<sequence>MEKQSRTDETVESYEPPALVGVGEFSEDTLGFGHRYEDVLGEQGWG</sequence>
<proteinExistence type="predicted"/>
<feature type="region of interest" description="Disordered" evidence="1">
    <location>
        <begin position="1"/>
        <end position="20"/>
    </location>
</feature>
<gene>
    <name evidence="2" type="ORF">SPAR_01579</name>
</gene>
<protein>
    <recommendedName>
        <fullName evidence="4">Lasso RiPP family leader peptide-containing protein</fullName>
    </recommendedName>
</protein>
<dbReference type="AlphaFoldDB" id="A0A1R1SSM1"/>
<evidence type="ECO:0008006" key="4">
    <source>
        <dbReference type="Google" id="ProtNLM"/>
    </source>
</evidence>
<comment type="caution">
    <text evidence="2">The sequence shown here is derived from an EMBL/GenBank/DDBJ whole genome shotgun (WGS) entry which is preliminary data.</text>
</comment>
<evidence type="ECO:0000313" key="2">
    <source>
        <dbReference type="EMBL" id="OMI41265.1"/>
    </source>
</evidence>
<evidence type="ECO:0000256" key="1">
    <source>
        <dbReference type="SAM" id="MobiDB-lite"/>
    </source>
</evidence>
<dbReference type="RefSeq" id="WP_104531406.1">
    <property type="nucleotide sequence ID" value="NZ_ASQP01000026.1"/>
</dbReference>
<dbReference type="NCBIfam" id="NF033521">
    <property type="entry name" value="lasso_leader_L3"/>
    <property type="match status" value="1"/>
</dbReference>
<dbReference type="STRING" id="67365.GCA_001704635_00978"/>
<dbReference type="Proteomes" id="UP000186168">
    <property type="component" value="Unassembled WGS sequence"/>
</dbReference>
<reference evidence="2 3" key="1">
    <citation type="submission" date="2013-05" db="EMBL/GenBank/DDBJ databases">
        <title>Genome sequence of Streptomyces sparsogenes DSM 40356.</title>
        <authorList>
            <person name="Coyne S."/>
            <person name="Seebeck F.P."/>
        </authorList>
    </citation>
    <scope>NUCLEOTIDE SEQUENCE [LARGE SCALE GENOMIC DNA]</scope>
    <source>
        <strain evidence="2 3">DSM 40356</strain>
    </source>
</reference>
<organism evidence="2 3">
    <name type="scientific">Streptomyces sparsogenes DSM 40356</name>
    <dbReference type="NCBI Taxonomy" id="1331668"/>
    <lineage>
        <taxon>Bacteria</taxon>
        <taxon>Bacillati</taxon>
        <taxon>Actinomycetota</taxon>
        <taxon>Actinomycetes</taxon>
        <taxon>Kitasatosporales</taxon>
        <taxon>Streptomycetaceae</taxon>
        <taxon>Streptomyces</taxon>
    </lineage>
</organism>
<dbReference type="GeneID" id="96748712"/>
<keyword evidence="3" id="KW-1185">Reference proteome</keyword>